<dbReference type="EMBL" id="JACHBT010000019">
    <property type="protein sequence ID" value="MBB6506222.1"/>
    <property type="molecule type" value="Genomic_DNA"/>
</dbReference>
<dbReference type="RefSeq" id="WP_184507671.1">
    <property type="nucleotide sequence ID" value="NZ_JACHBT010000019.1"/>
</dbReference>
<dbReference type="Proteomes" id="UP000522313">
    <property type="component" value="Unassembled WGS sequence"/>
</dbReference>
<evidence type="ECO:0008006" key="3">
    <source>
        <dbReference type="Google" id="ProtNLM"/>
    </source>
</evidence>
<gene>
    <name evidence="1" type="ORF">F4693_003219</name>
</gene>
<evidence type="ECO:0000313" key="2">
    <source>
        <dbReference type="Proteomes" id="UP000522313"/>
    </source>
</evidence>
<organism evidence="1 2">
    <name type="scientific">Sphingomonas endophytica</name>
    <dbReference type="NCBI Taxonomy" id="869719"/>
    <lineage>
        <taxon>Bacteria</taxon>
        <taxon>Pseudomonadati</taxon>
        <taxon>Pseudomonadota</taxon>
        <taxon>Alphaproteobacteria</taxon>
        <taxon>Sphingomonadales</taxon>
        <taxon>Sphingomonadaceae</taxon>
        <taxon>Sphingomonas</taxon>
    </lineage>
</organism>
<dbReference type="AlphaFoldDB" id="A0A7X0MNZ7"/>
<comment type="caution">
    <text evidence="1">The sequence shown here is derived from an EMBL/GenBank/DDBJ whole genome shotgun (WGS) entry which is preliminary data.</text>
</comment>
<name>A0A7X0MNZ7_9SPHN</name>
<accession>A0A7X0MNZ7</accession>
<protein>
    <recommendedName>
        <fullName evidence="3">DUF2793 domain-containing protein</fullName>
    </recommendedName>
</protein>
<proteinExistence type="predicted"/>
<dbReference type="InterPro" id="IPR021251">
    <property type="entry name" value="DUF2793"/>
</dbReference>
<dbReference type="Pfam" id="PF10983">
    <property type="entry name" value="DUF2793"/>
    <property type="match status" value="1"/>
</dbReference>
<evidence type="ECO:0000313" key="1">
    <source>
        <dbReference type="EMBL" id="MBB6506222.1"/>
    </source>
</evidence>
<sequence length="167" mass="17108">MTDEDSARLGLPLLAAGQAQKELWHNEALALLDIAVQATVEELGRNAPPAAPQPGQCWIVGATPTGAWSGRAGAIAGWTAGGWRFVAARAGLCARHLPSGETAVCDGIGWQTGEVRATSLVVDGVQVVGARGPAITVPSSGATIDAELRACVEAILIMLRKHGLIAS</sequence>
<reference evidence="1 2" key="2">
    <citation type="submission" date="2020-08" db="EMBL/GenBank/DDBJ databases">
        <authorList>
            <person name="Partida-Martinez L."/>
            <person name="Huntemann M."/>
            <person name="Clum A."/>
            <person name="Wang J."/>
            <person name="Palaniappan K."/>
            <person name="Ritter S."/>
            <person name="Chen I.-M."/>
            <person name="Stamatis D."/>
            <person name="Reddy T."/>
            <person name="O'Malley R."/>
            <person name="Daum C."/>
            <person name="Shapiro N."/>
            <person name="Ivanova N."/>
            <person name="Kyrpides N."/>
            <person name="Woyke T."/>
        </authorList>
    </citation>
    <scope>NUCLEOTIDE SEQUENCE [LARGE SCALE GENOMIC DNA]</scope>
    <source>
        <strain evidence="1 2">AS3.13</strain>
    </source>
</reference>
<reference evidence="1 2" key="1">
    <citation type="submission" date="2020-08" db="EMBL/GenBank/DDBJ databases">
        <title>The Agave Microbiome: Exploring the role of microbial communities in plant adaptations to desert environments.</title>
        <authorList>
            <person name="Partida-Martinez L.P."/>
        </authorList>
    </citation>
    <scope>NUCLEOTIDE SEQUENCE [LARGE SCALE GENOMIC DNA]</scope>
    <source>
        <strain evidence="1 2">AS3.13</strain>
    </source>
</reference>